<feature type="transmembrane region" description="Helical" evidence="2">
    <location>
        <begin position="131"/>
        <end position="157"/>
    </location>
</feature>
<evidence type="ECO:0000313" key="4">
    <source>
        <dbReference type="EMBL" id="GAC57726.1"/>
    </source>
</evidence>
<dbReference type="EMBL" id="BANT01000024">
    <property type="protein sequence ID" value="GAC57726.1"/>
    <property type="molecule type" value="Genomic_DNA"/>
</dbReference>
<protein>
    <recommendedName>
        <fullName evidence="3">DUF3566 domain-containing protein</fullName>
    </recommendedName>
</protein>
<keyword evidence="2" id="KW-0812">Transmembrane</keyword>
<evidence type="ECO:0000256" key="1">
    <source>
        <dbReference type="SAM" id="MobiDB-lite"/>
    </source>
</evidence>
<organism evidence="4 5">
    <name type="scientific">Gordonia hirsuta DSM 44140 = NBRC 16056</name>
    <dbReference type="NCBI Taxonomy" id="1121927"/>
    <lineage>
        <taxon>Bacteria</taxon>
        <taxon>Bacillati</taxon>
        <taxon>Actinomycetota</taxon>
        <taxon>Actinomycetes</taxon>
        <taxon>Mycobacteriales</taxon>
        <taxon>Gordoniaceae</taxon>
        <taxon>Gordonia</taxon>
    </lineage>
</organism>
<dbReference type="RefSeq" id="WP_005940436.1">
    <property type="nucleotide sequence ID" value="NZ_ATVK01000051.1"/>
</dbReference>
<dbReference type="eggNOG" id="COG3266">
    <property type="taxonomic scope" value="Bacteria"/>
</dbReference>
<feature type="domain" description="DUF3566" evidence="3">
    <location>
        <begin position="57"/>
        <end position="173"/>
    </location>
</feature>
<evidence type="ECO:0000259" key="3">
    <source>
        <dbReference type="Pfam" id="PF12089"/>
    </source>
</evidence>
<accession>L7LAD9</accession>
<dbReference type="Proteomes" id="UP000053405">
    <property type="component" value="Unassembled WGS sequence"/>
</dbReference>
<keyword evidence="2" id="KW-0472">Membrane</keyword>
<sequence length="175" mass="17928">MPSRSAEPTGPAGAGDALAGTERPDLDTIHRVGAGTDPAGRAAVRRIPASSTIGTPLRAAVQVRRVDPWSIFKVTGVLAVAGFLIWMIAIAVLYGVLAGMGVWDQINSSFATIVSADGTSEGGDLLTAGQVFGFSALFGIFAAVILTALATIMAYIYNVCADVVGGFEVTLADLD</sequence>
<dbReference type="Pfam" id="PF12089">
    <property type="entry name" value="DUF3566"/>
    <property type="match status" value="1"/>
</dbReference>
<feature type="region of interest" description="Disordered" evidence="1">
    <location>
        <begin position="1"/>
        <end position="23"/>
    </location>
</feature>
<gene>
    <name evidence="4" type="ORF">GOHSU_24_00150</name>
</gene>
<keyword evidence="5" id="KW-1185">Reference proteome</keyword>
<dbReference type="AlphaFoldDB" id="L7LAD9"/>
<keyword evidence="2" id="KW-1133">Transmembrane helix</keyword>
<feature type="transmembrane region" description="Helical" evidence="2">
    <location>
        <begin position="74"/>
        <end position="97"/>
    </location>
</feature>
<dbReference type="InterPro" id="IPR021949">
    <property type="entry name" value="DUF3566_TM"/>
</dbReference>
<evidence type="ECO:0000313" key="5">
    <source>
        <dbReference type="Proteomes" id="UP000053405"/>
    </source>
</evidence>
<comment type="caution">
    <text evidence="4">The sequence shown here is derived from an EMBL/GenBank/DDBJ whole genome shotgun (WGS) entry which is preliminary data.</text>
</comment>
<evidence type="ECO:0000256" key="2">
    <source>
        <dbReference type="SAM" id="Phobius"/>
    </source>
</evidence>
<proteinExistence type="predicted"/>
<reference evidence="4 5" key="1">
    <citation type="submission" date="2012-12" db="EMBL/GenBank/DDBJ databases">
        <title>Whole genome shotgun sequence of Gordonia hirsuta NBRC 16056.</title>
        <authorList>
            <person name="Isaki-Nakamura S."/>
            <person name="Hosoyama A."/>
            <person name="Tsuchikane K."/>
            <person name="Katsumata H."/>
            <person name="Baba S."/>
            <person name="Yamazaki S."/>
            <person name="Fujita N."/>
        </authorList>
    </citation>
    <scope>NUCLEOTIDE SEQUENCE [LARGE SCALE GENOMIC DNA]</scope>
    <source>
        <strain evidence="4 5">NBRC 16056</strain>
    </source>
</reference>
<name>L7LAD9_9ACTN</name>
<dbReference type="STRING" id="1121927.GOHSU_24_00150"/>